<dbReference type="InterPro" id="IPR009057">
    <property type="entry name" value="Homeodomain-like_sf"/>
</dbReference>
<reference evidence="6 7" key="1">
    <citation type="submission" date="2019-12" db="EMBL/GenBank/DDBJ databases">
        <title>Whole genome sequencing of endophytic Actinobacterium Micromonospora sp. MPMI6T.</title>
        <authorList>
            <person name="Evv R."/>
            <person name="Podile A.R."/>
        </authorList>
    </citation>
    <scope>NUCLEOTIDE SEQUENCE [LARGE SCALE GENOMIC DNA]</scope>
    <source>
        <strain evidence="6 7">MPMI6</strain>
    </source>
</reference>
<dbReference type="Proteomes" id="UP000823521">
    <property type="component" value="Unassembled WGS sequence"/>
</dbReference>
<proteinExistence type="predicted"/>
<organism evidence="6 7">
    <name type="scientific">Micromonospora echinofusca</name>
    <dbReference type="NCBI Taxonomy" id="47858"/>
    <lineage>
        <taxon>Bacteria</taxon>
        <taxon>Bacillati</taxon>
        <taxon>Actinomycetota</taxon>
        <taxon>Actinomycetes</taxon>
        <taxon>Micromonosporales</taxon>
        <taxon>Micromonosporaceae</taxon>
        <taxon>Micromonospora</taxon>
    </lineage>
</organism>
<dbReference type="InterPro" id="IPR018060">
    <property type="entry name" value="HTH_AraC"/>
</dbReference>
<dbReference type="PROSITE" id="PS01124">
    <property type="entry name" value="HTH_ARAC_FAMILY_2"/>
    <property type="match status" value="1"/>
</dbReference>
<dbReference type="Pfam" id="PF12852">
    <property type="entry name" value="Cupin_6"/>
    <property type="match status" value="1"/>
</dbReference>
<accession>A0ABS3VSH5</accession>
<evidence type="ECO:0000313" key="7">
    <source>
        <dbReference type="Proteomes" id="UP000823521"/>
    </source>
</evidence>
<feature type="domain" description="HTH araC/xylS-type" evidence="5">
    <location>
        <begin position="219"/>
        <end position="317"/>
    </location>
</feature>
<evidence type="ECO:0000313" key="6">
    <source>
        <dbReference type="EMBL" id="MBO4207318.1"/>
    </source>
</evidence>
<evidence type="ECO:0000256" key="3">
    <source>
        <dbReference type="ARBA" id="ARBA00023163"/>
    </source>
</evidence>
<evidence type="ECO:0000259" key="5">
    <source>
        <dbReference type="PROSITE" id="PS01124"/>
    </source>
</evidence>
<gene>
    <name evidence="6" type="ORF">GSF22_15050</name>
</gene>
<feature type="region of interest" description="Disordered" evidence="4">
    <location>
        <begin position="310"/>
        <end position="347"/>
    </location>
</feature>
<comment type="caution">
    <text evidence="6">The sequence shown here is derived from an EMBL/GenBank/DDBJ whole genome shotgun (WGS) entry which is preliminary data.</text>
</comment>
<keyword evidence="1" id="KW-0805">Transcription regulation</keyword>
<evidence type="ECO:0000256" key="2">
    <source>
        <dbReference type="ARBA" id="ARBA00023125"/>
    </source>
</evidence>
<dbReference type="EMBL" id="WVUH01000116">
    <property type="protein sequence ID" value="MBO4207318.1"/>
    <property type="molecule type" value="Genomic_DNA"/>
</dbReference>
<keyword evidence="3" id="KW-0804">Transcription</keyword>
<dbReference type="SUPFAM" id="SSF46689">
    <property type="entry name" value="Homeodomain-like"/>
    <property type="match status" value="2"/>
</dbReference>
<evidence type="ECO:0000256" key="4">
    <source>
        <dbReference type="SAM" id="MobiDB-lite"/>
    </source>
</evidence>
<feature type="compositionally biased region" description="Low complexity" evidence="4">
    <location>
        <begin position="329"/>
        <end position="347"/>
    </location>
</feature>
<name>A0ABS3VSH5_MICEH</name>
<dbReference type="Gene3D" id="1.10.10.60">
    <property type="entry name" value="Homeodomain-like"/>
    <property type="match status" value="1"/>
</dbReference>
<protein>
    <submittedName>
        <fullName evidence="6">Helix-turn-helix domain-containing protein</fullName>
    </submittedName>
</protein>
<dbReference type="RefSeq" id="WP_208814214.1">
    <property type="nucleotide sequence ID" value="NZ_WVUH01000116.1"/>
</dbReference>
<dbReference type="InterPro" id="IPR050204">
    <property type="entry name" value="AraC_XylS_family_regulators"/>
</dbReference>
<dbReference type="InterPro" id="IPR032783">
    <property type="entry name" value="AraC_lig"/>
</dbReference>
<evidence type="ECO:0000256" key="1">
    <source>
        <dbReference type="ARBA" id="ARBA00023015"/>
    </source>
</evidence>
<dbReference type="Pfam" id="PF12833">
    <property type="entry name" value="HTH_18"/>
    <property type="match status" value="1"/>
</dbReference>
<keyword evidence="7" id="KW-1185">Reference proteome</keyword>
<dbReference type="SMART" id="SM00342">
    <property type="entry name" value="HTH_ARAC"/>
    <property type="match status" value="1"/>
</dbReference>
<sequence>MTRETPCDLPTPVDVLGEVLHPLRLSGTLYCRAELSAPWGVDVPPLDGLMTVQIVTSGSCWLEIDGLAPRRLAQGSLTLIPHGTPHRLRSAPGVAVAPLFALPVEQVSERYEIMRYGAGGEITHVTYAVVQLDHVAARRLLAQLPRVLHVDAWDDDDASWLHSTLRLISREALALRPGGETVLTRLADILVIQAIRAWLDSAPEARQGWLAALRDGQIGRALAAIHRAPQRDWTVATLAREAGMSRSAFSARFTELVGESAVRYLTNWRMQLAHAHLQQHPEPNAAVARRFGYESEAAFCRAFKRTFGVSPGSVRHAPGTPSGGPGTPPGAMLPGAPADPAAGVPQV</sequence>
<dbReference type="PANTHER" id="PTHR46796:SF7">
    <property type="entry name" value="ARAC FAMILY TRANSCRIPTIONAL REGULATOR"/>
    <property type="match status" value="1"/>
</dbReference>
<keyword evidence="2" id="KW-0238">DNA-binding</keyword>
<dbReference type="PANTHER" id="PTHR46796">
    <property type="entry name" value="HTH-TYPE TRANSCRIPTIONAL ACTIVATOR RHAS-RELATED"/>
    <property type="match status" value="1"/>
</dbReference>